<protein>
    <submittedName>
        <fullName evidence="1">Uncharacterized protein</fullName>
    </submittedName>
</protein>
<dbReference type="InterPro" id="IPR050393">
    <property type="entry name" value="MFP_Efflux_Pump"/>
</dbReference>
<comment type="caution">
    <text evidence="1">The sequence shown here is derived from an EMBL/GenBank/DDBJ whole genome shotgun (WGS) entry which is preliminary data.</text>
</comment>
<organism evidence="1 2">
    <name type="scientific">Rhizobium grahamii</name>
    <dbReference type="NCBI Taxonomy" id="1120045"/>
    <lineage>
        <taxon>Bacteria</taxon>
        <taxon>Pseudomonadati</taxon>
        <taxon>Pseudomonadota</taxon>
        <taxon>Alphaproteobacteria</taxon>
        <taxon>Hyphomicrobiales</taxon>
        <taxon>Rhizobiaceae</taxon>
        <taxon>Rhizobium/Agrobacterium group</taxon>
        <taxon>Rhizobium</taxon>
    </lineage>
</organism>
<evidence type="ECO:0000313" key="2">
    <source>
        <dbReference type="Proteomes" id="UP000254939"/>
    </source>
</evidence>
<reference evidence="1 2" key="1">
    <citation type="submission" date="2017-03" db="EMBL/GenBank/DDBJ databases">
        <title>Genome analysis of Rhizobial strains effectives or ineffectives for nitrogen fixation isolated from bean seeds.</title>
        <authorList>
            <person name="Peralta H."/>
            <person name="Aguilar-Vera A."/>
            <person name="Mora Y."/>
            <person name="Vargas-Lagunas C."/>
            <person name="Girard L."/>
            <person name="Mora J."/>
        </authorList>
    </citation>
    <scope>NUCLEOTIDE SEQUENCE [LARGE SCALE GENOMIC DNA]</scope>
    <source>
        <strain evidence="1 2">CCGM3</strain>
    </source>
</reference>
<gene>
    <name evidence="1" type="ORF">B5K06_25950</name>
</gene>
<evidence type="ECO:0000313" key="1">
    <source>
        <dbReference type="EMBL" id="RDJ05264.1"/>
    </source>
</evidence>
<sequence>MVDSVAVDDNAIVHKGDVLFTVDKSRFSIALDRADAEVDAAKAALDRADTDFVRAERLLGSVASERQRDEARAIAAKADSDYRTALLAARLRLARSRTGGGEGAAQRHRREPLTPCRRLRRRGKARDGPDQHGFLPGGRLFRGNHTISCLPVAICGAPAN</sequence>
<dbReference type="SUPFAM" id="SSF111369">
    <property type="entry name" value="HlyD-like secretion proteins"/>
    <property type="match status" value="1"/>
</dbReference>
<dbReference type="AlphaFoldDB" id="A0A370KHV7"/>
<dbReference type="Gene3D" id="1.10.287.470">
    <property type="entry name" value="Helix hairpin bin"/>
    <property type="match status" value="1"/>
</dbReference>
<accession>A0A370KHV7</accession>
<name>A0A370KHV7_9HYPH</name>
<dbReference type="PANTHER" id="PTHR30367:SF1">
    <property type="entry name" value="MULTIDRUG RESISTANCE PROTEIN MDTN"/>
    <property type="match status" value="1"/>
</dbReference>
<dbReference type="PANTHER" id="PTHR30367">
    <property type="entry name" value="P-HYDROXYBENZOIC ACID EFFLUX PUMP SUBUNIT AAEA-RELATED"/>
    <property type="match status" value="1"/>
</dbReference>
<dbReference type="Gene3D" id="2.40.50.100">
    <property type="match status" value="1"/>
</dbReference>
<proteinExistence type="predicted"/>
<dbReference type="EMBL" id="NAAC01000032">
    <property type="protein sequence ID" value="RDJ05264.1"/>
    <property type="molecule type" value="Genomic_DNA"/>
</dbReference>
<dbReference type="Proteomes" id="UP000254939">
    <property type="component" value="Unassembled WGS sequence"/>
</dbReference>